<accession>A0A8H6MEF0</accession>
<dbReference type="AlphaFoldDB" id="A0A8H6MEF0"/>
<dbReference type="Proteomes" id="UP000521943">
    <property type="component" value="Unassembled WGS sequence"/>
</dbReference>
<organism evidence="1 2">
    <name type="scientific">Ephemerocybe angulata</name>
    <dbReference type="NCBI Taxonomy" id="980116"/>
    <lineage>
        <taxon>Eukaryota</taxon>
        <taxon>Fungi</taxon>
        <taxon>Dikarya</taxon>
        <taxon>Basidiomycota</taxon>
        <taxon>Agaricomycotina</taxon>
        <taxon>Agaricomycetes</taxon>
        <taxon>Agaricomycetidae</taxon>
        <taxon>Agaricales</taxon>
        <taxon>Agaricineae</taxon>
        <taxon>Psathyrellaceae</taxon>
        <taxon>Ephemerocybe</taxon>
    </lineage>
</organism>
<name>A0A8H6MEF0_9AGAR</name>
<protein>
    <submittedName>
        <fullName evidence="1">Uncharacterized protein</fullName>
    </submittedName>
</protein>
<reference evidence="1 2" key="1">
    <citation type="submission" date="2020-07" db="EMBL/GenBank/DDBJ databases">
        <title>Comparative genomics of pyrophilous fungi reveals a link between fire events and developmental genes.</title>
        <authorList>
            <consortium name="DOE Joint Genome Institute"/>
            <person name="Steindorff A.S."/>
            <person name="Carver A."/>
            <person name="Calhoun S."/>
            <person name="Stillman K."/>
            <person name="Liu H."/>
            <person name="Lipzen A."/>
            <person name="Pangilinan J."/>
            <person name="Labutti K."/>
            <person name="Bruns T.D."/>
            <person name="Grigoriev I.V."/>
        </authorList>
    </citation>
    <scope>NUCLEOTIDE SEQUENCE [LARGE SCALE GENOMIC DNA]</scope>
    <source>
        <strain evidence="1 2">CBS 144469</strain>
    </source>
</reference>
<evidence type="ECO:0000313" key="2">
    <source>
        <dbReference type="Proteomes" id="UP000521943"/>
    </source>
</evidence>
<gene>
    <name evidence="1" type="ORF">DFP72DRAFT_881891</name>
</gene>
<comment type="caution">
    <text evidence="1">The sequence shown here is derived from an EMBL/GenBank/DDBJ whole genome shotgun (WGS) entry which is preliminary data.</text>
</comment>
<keyword evidence="2" id="KW-1185">Reference proteome</keyword>
<evidence type="ECO:0000313" key="1">
    <source>
        <dbReference type="EMBL" id="KAF6760952.1"/>
    </source>
</evidence>
<feature type="non-terminal residue" evidence="1">
    <location>
        <position position="164"/>
    </location>
</feature>
<sequence>MMAPLCFVGVVFPLGWEFRARLNEPWLVRSFARSVILPPSPVRGFVHSFVLSCNHTFAVARPGRCASIPRSVLGWVLGTLLLCRIVCQGTHGWDALSEWLDVGWMDPYVLLSREDVQRQRRAPRRDLESLACRCAVWWDPPALGLVRPRLVWSGRPSALLVSSS</sequence>
<dbReference type="EMBL" id="JACGCI010000011">
    <property type="protein sequence ID" value="KAF6760952.1"/>
    <property type="molecule type" value="Genomic_DNA"/>
</dbReference>
<proteinExistence type="predicted"/>